<dbReference type="AlphaFoldDB" id="A0A2D0NFF3"/>
<comment type="caution">
    <text evidence="1">The sequence shown here is derived from an EMBL/GenBank/DDBJ whole genome shotgun (WGS) entry which is preliminary data.</text>
</comment>
<proteinExistence type="predicted"/>
<dbReference type="EMBL" id="PDUD01000011">
    <property type="protein sequence ID" value="PHN07215.1"/>
    <property type="molecule type" value="Genomic_DNA"/>
</dbReference>
<evidence type="ECO:0008006" key="3">
    <source>
        <dbReference type="Google" id="ProtNLM"/>
    </source>
</evidence>
<protein>
    <recommendedName>
        <fullName evidence="3">SH3 domain-containing protein</fullName>
    </recommendedName>
</protein>
<accession>A0A2D0NFF3</accession>
<reference evidence="1 2" key="1">
    <citation type="submission" date="2017-10" db="EMBL/GenBank/DDBJ databases">
        <title>The draft genome sequence of Lewinella nigricans NBRC 102662.</title>
        <authorList>
            <person name="Wang K."/>
        </authorList>
    </citation>
    <scope>NUCLEOTIDE SEQUENCE [LARGE SCALE GENOMIC DNA]</scope>
    <source>
        <strain evidence="1 2">NBRC 102662</strain>
    </source>
</reference>
<keyword evidence="2" id="KW-1185">Reference proteome</keyword>
<name>A0A2D0NFF3_FLAN2</name>
<dbReference type="Proteomes" id="UP000223913">
    <property type="component" value="Unassembled WGS sequence"/>
</dbReference>
<sequence length="266" mass="29605">MLSLTYACGSGETTADDPETMDADPSATISVQDRDSLRDLYHELMAAMDDTLPLNLIREAGKLYPVDEAPKDTAFFIFRQQLIDAIDRRDVFALMDVIHPDIKVSFGGEGGVADFVSTWELETPDKAQNSRVWSILKRVLVNGGIFENGGKTFIAPYIYAVWPDAHDAFEHVAITGSGVRLRSAPNLQSQTLTMVSYDVVKRLETTPKEETIGGETHPWEKVQLLGEEGKEGYIYGKYIASSIDYRAAFERQPDGKWLMNFLVAGD</sequence>
<gene>
    <name evidence="1" type="ORF">CRP01_08315</name>
</gene>
<evidence type="ECO:0000313" key="2">
    <source>
        <dbReference type="Proteomes" id="UP000223913"/>
    </source>
</evidence>
<dbReference type="Gene3D" id="2.30.30.40">
    <property type="entry name" value="SH3 Domains"/>
    <property type="match status" value="1"/>
</dbReference>
<organism evidence="1 2">
    <name type="scientific">Flavilitoribacter nigricans (strain ATCC 23147 / DSM 23189 / NBRC 102662 / NCIMB 1420 / SS-2)</name>
    <name type="common">Lewinella nigricans</name>
    <dbReference type="NCBI Taxonomy" id="1122177"/>
    <lineage>
        <taxon>Bacteria</taxon>
        <taxon>Pseudomonadati</taxon>
        <taxon>Bacteroidota</taxon>
        <taxon>Saprospiria</taxon>
        <taxon>Saprospirales</taxon>
        <taxon>Lewinellaceae</taxon>
        <taxon>Flavilitoribacter</taxon>
    </lineage>
</organism>
<evidence type="ECO:0000313" key="1">
    <source>
        <dbReference type="EMBL" id="PHN07215.1"/>
    </source>
</evidence>